<dbReference type="Proteomes" id="UP000618795">
    <property type="component" value="Unassembled WGS sequence"/>
</dbReference>
<organism evidence="2 3">
    <name type="scientific">Streptomyces filipinensis</name>
    <dbReference type="NCBI Taxonomy" id="66887"/>
    <lineage>
        <taxon>Bacteria</taxon>
        <taxon>Bacillati</taxon>
        <taxon>Actinomycetota</taxon>
        <taxon>Actinomycetes</taxon>
        <taxon>Kitasatosporales</taxon>
        <taxon>Streptomycetaceae</taxon>
        <taxon>Streptomyces</taxon>
    </lineage>
</organism>
<reference evidence="2" key="1">
    <citation type="journal article" date="2014" name="Int. J. Syst. Evol. Microbiol.">
        <title>Complete genome sequence of Corynebacterium casei LMG S-19264T (=DSM 44701T), isolated from a smear-ripened cheese.</title>
        <authorList>
            <consortium name="US DOE Joint Genome Institute (JGI-PGF)"/>
            <person name="Walter F."/>
            <person name="Albersmeier A."/>
            <person name="Kalinowski J."/>
            <person name="Ruckert C."/>
        </authorList>
    </citation>
    <scope>NUCLEOTIDE SEQUENCE</scope>
    <source>
        <strain evidence="2">JCM 4369</strain>
    </source>
</reference>
<feature type="compositionally biased region" description="Low complexity" evidence="1">
    <location>
        <begin position="267"/>
        <end position="281"/>
    </location>
</feature>
<dbReference type="EMBL" id="BMTD01000010">
    <property type="protein sequence ID" value="GGV03503.1"/>
    <property type="molecule type" value="Genomic_DNA"/>
</dbReference>
<dbReference type="AlphaFoldDB" id="A0A918IEN2"/>
<name>A0A918IEN2_9ACTN</name>
<accession>A0A918IEN2</accession>
<feature type="compositionally biased region" description="Basic and acidic residues" evidence="1">
    <location>
        <begin position="111"/>
        <end position="124"/>
    </location>
</feature>
<keyword evidence="3" id="KW-1185">Reference proteome</keyword>
<gene>
    <name evidence="2" type="ORF">GCM10010260_45300</name>
</gene>
<comment type="caution">
    <text evidence="2">The sequence shown here is derived from an EMBL/GenBank/DDBJ whole genome shotgun (WGS) entry which is preliminary data.</text>
</comment>
<evidence type="ECO:0000256" key="1">
    <source>
        <dbReference type="SAM" id="MobiDB-lite"/>
    </source>
</evidence>
<proteinExistence type="predicted"/>
<protein>
    <submittedName>
        <fullName evidence="2">Uncharacterized protein</fullName>
    </submittedName>
</protein>
<feature type="region of interest" description="Disordered" evidence="1">
    <location>
        <begin position="111"/>
        <end position="134"/>
    </location>
</feature>
<feature type="region of interest" description="Disordered" evidence="1">
    <location>
        <begin position="259"/>
        <end position="281"/>
    </location>
</feature>
<reference evidence="2" key="2">
    <citation type="submission" date="2020-09" db="EMBL/GenBank/DDBJ databases">
        <authorList>
            <person name="Sun Q."/>
            <person name="Ohkuma M."/>
        </authorList>
    </citation>
    <scope>NUCLEOTIDE SEQUENCE</scope>
    <source>
        <strain evidence="2">JCM 4369</strain>
    </source>
</reference>
<evidence type="ECO:0000313" key="3">
    <source>
        <dbReference type="Proteomes" id="UP000618795"/>
    </source>
</evidence>
<sequence length="281" mass="29288">MVVELPGLSGEEQVLDGLADQRGALDPLDESVAEVVVEIRGTEGSGSVGTHHVHAVVQRPPHDRVGGRQVVQPGVESGVRDRAHPPFGLLPVAGYDVGDRLAEVVDAVEGDHRGQPAFEGRRPGGEQSAHAVAEQRDPVPVDLRQGQREVEDGAHDVLPVRPEDQPVAVQRSRLPRAFEDEDGVAALRTRHRSEEVHLLGRAVEAVVHDHGRPGGGGGAGPVRTAGQGAALVGDADRFDPRGEQCCRGVEALHAALVGGPSGNRSTARASAAGAMAAAPRP</sequence>
<evidence type="ECO:0000313" key="2">
    <source>
        <dbReference type="EMBL" id="GGV03503.1"/>
    </source>
</evidence>